<evidence type="ECO:0000313" key="1">
    <source>
        <dbReference type="EMBL" id="ORY29930.1"/>
    </source>
</evidence>
<dbReference type="InterPro" id="IPR000400">
    <property type="entry name" value="Glyco_hydro_46"/>
</dbReference>
<reference evidence="1 2" key="1">
    <citation type="submission" date="2016-07" db="EMBL/GenBank/DDBJ databases">
        <title>Pervasive Adenine N6-methylation of Active Genes in Fungi.</title>
        <authorList>
            <consortium name="DOE Joint Genome Institute"/>
            <person name="Mondo S.J."/>
            <person name="Dannebaum R.O."/>
            <person name="Kuo R.C."/>
            <person name="Labutti K."/>
            <person name="Haridas S."/>
            <person name="Kuo A."/>
            <person name="Salamov A."/>
            <person name="Ahrendt S.R."/>
            <person name="Lipzen A."/>
            <person name="Sullivan W."/>
            <person name="Andreopoulos W.B."/>
            <person name="Clum A."/>
            <person name="Lindquist E."/>
            <person name="Daum C."/>
            <person name="Ramamoorthy G.K."/>
            <person name="Gryganskyi A."/>
            <person name="Culley D."/>
            <person name="Magnuson J.K."/>
            <person name="James T.Y."/>
            <person name="O'Malley M.A."/>
            <person name="Stajich J.E."/>
            <person name="Spatafora J.W."/>
            <person name="Visel A."/>
            <person name="Grigoriev I.V."/>
        </authorList>
    </citation>
    <scope>NUCLEOTIDE SEQUENCE [LARGE SCALE GENOMIC DNA]</scope>
    <source>
        <strain evidence="1 2">JEL800</strain>
    </source>
</reference>
<dbReference type="SUPFAM" id="SSF53955">
    <property type="entry name" value="Lysozyme-like"/>
    <property type="match status" value="1"/>
</dbReference>
<accession>A0A1Y2B5W3</accession>
<dbReference type="GO" id="GO:0005576">
    <property type="term" value="C:extracellular region"/>
    <property type="evidence" value="ECO:0007669"/>
    <property type="project" value="InterPro"/>
</dbReference>
<dbReference type="InterPro" id="IPR023346">
    <property type="entry name" value="Lysozyme-like_dom_sf"/>
</dbReference>
<dbReference type="STRING" id="329046.A0A1Y2B5W3"/>
<dbReference type="Gene3D" id="3.30.386.10">
    <property type="entry name" value="Chitosanase, subunit A, domain 2"/>
    <property type="match status" value="1"/>
</dbReference>
<dbReference type="Pfam" id="PF01374">
    <property type="entry name" value="Glyco_hydro_46"/>
    <property type="match status" value="1"/>
</dbReference>
<dbReference type="Gene3D" id="1.20.141.10">
    <property type="entry name" value="Chitosanase, subunit A, domain 1"/>
    <property type="match status" value="1"/>
</dbReference>
<dbReference type="OrthoDB" id="76114at2759"/>
<gene>
    <name evidence="1" type="ORF">BCR33DRAFT_724547</name>
</gene>
<protein>
    <submittedName>
        <fullName evidence="1">Lysozyme-like protein</fullName>
    </submittedName>
</protein>
<keyword evidence="2" id="KW-1185">Reference proteome</keyword>
<comment type="caution">
    <text evidence="1">The sequence shown here is derived from an EMBL/GenBank/DDBJ whole genome shotgun (WGS) entry which is preliminary data.</text>
</comment>
<dbReference type="GO" id="GO:0016977">
    <property type="term" value="F:chitosanase activity"/>
    <property type="evidence" value="ECO:0007669"/>
    <property type="project" value="InterPro"/>
</dbReference>
<dbReference type="EMBL" id="MCGO01000085">
    <property type="protein sequence ID" value="ORY29930.1"/>
    <property type="molecule type" value="Genomic_DNA"/>
</dbReference>
<evidence type="ECO:0000313" key="2">
    <source>
        <dbReference type="Proteomes" id="UP000193642"/>
    </source>
</evidence>
<name>A0A1Y2B5W3_9FUNG</name>
<proteinExistence type="predicted"/>
<dbReference type="AlphaFoldDB" id="A0A1Y2B5W3"/>
<organism evidence="1 2">
    <name type="scientific">Rhizoclosmatium globosum</name>
    <dbReference type="NCBI Taxonomy" id="329046"/>
    <lineage>
        <taxon>Eukaryota</taxon>
        <taxon>Fungi</taxon>
        <taxon>Fungi incertae sedis</taxon>
        <taxon>Chytridiomycota</taxon>
        <taxon>Chytridiomycota incertae sedis</taxon>
        <taxon>Chytridiomycetes</taxon>
        <taxon>Chytridiales</taxon>
        <taxon>Chytriomycetaceae</taxon>
        <taxon>Rhizoclosmatium</taxon>
    </lineage>
</organism>
<dbReference type="GO" id="GO:0005975">
    <property type="term" value="P:carbohydrate metabolic process"/>
    <property type="evidence" value="ECO:0007669"/>
    <property type="project" value="InterPro"/>
</dbReference>
<dbReference type="Proteomes" id="UP000193642">
    <property type="component" value="Unassembled WGS sequence"/>
</dbReference>
<sequence length="344" mass="37135">MIDCLASYNGTVLDAGWLPYITCGEALTPSANKNWPPSGCPNPPLPPNVTAWPKANALSFPAKLDTGYGPVMTKEQLYAVLSMVWVAENSVADLDGVVPWYTAYPYIQNIGDGRGYTTNIVGFCSGTGDLPDMLANLQKIEPCNPLVKYLPDVAALSAADSPHLTGLKGFAELVVQQGGGPNGNGPINPNYIQATWDTLQKDGTDSGYWGTAMAISKKYRLSLPISKGQMYDIALNAGIDAVKGLVANLTVKAPAKWESGGEREVHWLLALQRSWVNYIATTPSIDDGQLDRALMWQHLVDPRNQTLNSKGQVGANNKQRNLQLKLPISVNCYGHVINIRAPKA</sequence>
<dbReference type="InterPro" id="IPR023099">
    <property type="entry name" value="Glyco_hydro_46_N"/>
</dbReference>